<feature type="transmembrane region" description="Helical" evidence="9">
    <location>
        <begin position="24"/>
        <end position="42"/>
    </location>
</feature>
<evidence type="ECO:0000256" key="4">
    <source>
        <dbReference type="ARBA" id="ARBA00022618"/>
    </source>
</evidence>
<dbReference type="Gene3D" id="3.40.50.11690">
    <property type="entry name" value="Cell division protein FtsQ/DivIB"/>
    <property type="match status" value="1"/>
</dbReference>
<dbReference type="GO" id="GO:0043093">
    <property type="term" value="P:FtsZ-dependent cytokinesis"/>
    <property type="evidence" value="ECO:0007669"/>
    <property type="project" value="UniProtKB-UniRule"/>
</dbReference>
<evidence type="ECO:0000256" key="7">
    <source>
        <dbReference type="ARBA" id="ARBA00023136"/>
    </source>
</evidence>
<dbReference type="EMBL" id="CAADFI010000329">
    <property type="protein sequence ID" value="VFK03132.1"/>
    <property type="molecule type" value="Genomic_DNA"/>
</dbReference>
<comment type="function">
    <text evidence="9">Essential cell division protein. May link together the upstream cell division proteins, which are predominantly cytoplasmic, with the downstream cell division proteins, which are predominantly periplasmic. May control correct divisome assembly.</text>
</comment>
<evidence type="ECO:0000256" key="9">
    <source>
        <dbReference type="HAMAP-Rule" id="MF_00911"/>
    </source>
</evidence>
<comment type="subunit">
    <text evidence="9">Part of a complex composed of FtsB, FtsL and FtsQ.</text>
</comment>
<keyword evidence="3 9" id="KW-0997">Cell inner membrane</keyword>
<evidence type="ECO:0000313" key="11">
    <source>
        <dbReference type="EMBL" id="VFK03132.1"/>
    </source>
</evidence>
<dbReference type="InterPro" id="IPR045335">
    <property type="entry name" value="FtsQ_C_sf"/>
</dbReference>
<protein>
    <recommendedName>
        <fullName evidence="9">Cell division protein FtsQ</fullName>
    </recommendedName>
</protein>
<evidence type="ECO:0000256" key="3">
    <source>
        <dbReference type="ARBA" id="ARBA00022519"/>
    </source>
</evidence>
<comment type="similarity">
    <text evidence="9">Belongs to the FtsQ/DivIB family. FtsQ subfamily.</text>
</comment>
<evidence type="ECO:0000256" key="6">
    <source>
        <dbReference type="ARBA" id="ARBA00022989"/>
    </source>
</evidence>
<dbReference type="PROSITE" id="PS51779">
    <property type="entry name" value="POTRA"/>
    <property type="match status" value="1"/>
</dbReference>
<dbReference type="GO" id="GO:0090529">
    <property type="term" value="P:cell septum assembly"/>
    <property type="evidence" value="ECO:0007669"/>
    <property type="project" value="InterPro"/>
</dbReference>
<dbReference type="Gene3D" id="3.10.20.310">
    <property type="entry name" value="membrane protein fhac"/>
    <property type="match status" value="1"/>
</dbReference>
<evidence type="ECO:0000256" key="1">
    <source>
        <dbReference type="ARBA" id="ARBA00004370"/>
    </source>
</evidence>
<dbReference type="InterPro" id="IPR034746">
    <property type="entry name" value="POTRA"/>
</dbReference>
<evidence type="ECO:0000256" key="5">
    <source>
        <dbReference type="ARBA" id="ARBA00022692"/>
    </source>
</evidence>
<proteinExistence type="inferred from homology"/>
<reference evidence="12" key="1">
    <citation type="submission" date="2019-02" db="EMBL/GenBank/DDBJ databases">
        <authorList>
            <person name="Gruber-Vodicka R. H."/>
            <person name="Seah K. B. B."/>
        </authorList>
    </citation>
    <scope>NUCLEOTIDE SEQUENCE</scope>
    <source>
        <strain evidence="13">BECK_SA2B12</strain>
        <strain evidence="12">BECK_SA2B15</strain>
        <strain evidence="11">BECK_SA2B20</strain>
    </source>
</reference>
<keyword evidence="5 9" id="KW-0812">Transmembrane</keyword>
<dbReference type="InterPro" id="IPR005548">
    <property type="entry name" value="Cell_div_FtsQ/DivIB_C"/>
</dbReference>
<keyword evidence="7 9" id="KW-0472">Membrane</keyword>
<keyword evidence="8 9" id="KW-0131">Cell cycle</keyword>
<dbReference type="AlphaFoldDB" id="A0A450VFD6"/>
<evidence type="ECO:0000313" key="12">
    <source>
        <dbReference type="EMBL" id="VFK03533.1"/>
    </source>
</evidence>
<keyword evidence="2 9" id="KW-1003">Cell membrane</keyword>
<evidence type="ECO:0000256" key="8">
    <source>
        <dbReference type="ARBA" id="ARBA00023306"/>
    </source>
</evidence>
<keyword evidence="4 9" id="KW-0132">Cell division</keyword>
<dbReference type="InterPro" id="IPR013685">
    <property type="entry name" value="POTRA_FtsQ_type"/>
</dbReference>
<name>A0A450VFD6_9GAMM</name>
<evidence type="ECO:0000259" key="10">
    <source>
        <dbReference type="PROSITE" id="PS51779"/>
    </source>
</evidence>
<keyword evidence="6 9" id="KW-1133">Transmembrane helix</keyword>
<dbReference type="GO" id="GO:0032153">
    <property type="term" value="C:cell division site"/>
    <property type="evidence" value="ECO:0007669"/>
    <property type="project" value="UniProtKB-UniRule"/>
</dbReference>
<dbReference type="PANTHER" id="PTHR35851">
    <property type="entry name" value="CELL DIVISION PROTEIN FTSQ"/>
    <property type="match status" value="1"/>
</dbReference>
<organism evidence="12">
    <name type="scientific">Candidatus Kentrum eta</name>
    <dbReference type="NCBI Taxonomy" id="2126337"/>
    <lineage>
        <taxon>Bacteria</taxon>
        <taxon>Pseudomonadati</taxon>
        <taxon>Pseudomonadota</taxon>
        <taxon>Gammaproteobacteria</taxon>
        <taxon>Candidatus Kentrum</taxon>
    </lineage>
</organism>
<dbReference type="InterPro" id="IPR026579">
    <property type="entry name" value="FtsQ"/>
</dbReference>
<dbReference type="PANTHER" id="PTHR35851:SF1">
    <property type="entry name" value="CELL DIVISION PROTEIN FTSQ"/>
    <property type="match status" value="1"/>
</dbReference>
<sequence>MRLYLSGNAVSRPHSEIIMFEHRISILVVVLGMTAFTAWSYVVPTFFHVPISHVRVAGKLREITEASLREAVFPHLENGFFGLDVAAVRADVLKLPWLKSVSVRRIWPGSLHIAVIEHEAEARWYDGGLIAIDGTLFYPPPEGYPVDLPVLKGTPKIHAEMLGQYRELQLTLDPIAREIRQFTRTERPIWKIELDTGLTIVLDEKNPITAVEQFARTASAVLGERIDDVLSVDLRYANGFAVRWRPVESLNSGGPGAEGLEEMGLLFSPRVPGSFRVDLRSN</sequence>
<accession>A0A450VFD6</accession>
<feature type="domain" description="POTRA" evidence="10">
    <location>
        <begin position="49"/>
        <end position="118"/>
    </location>
</feature>
<evidence type="ECO:0000256" key="2">
    <source>
        <dbReference type="ARBA" id="ARBA00022475"/>
    </source>
</evidence>
<dbReference type="Pfam" id="PF03799">
    <property type="entry name" value="FtsQ_DivIB_C"/>
    <property type="match status" value="1"/>
</dbReference>
<dbReference type="EMBL" id="CAADFJ010000368">
    <property type="protein sequence ID" value="VFK06682.1"/>
    <property type="molecule type" value="Genomic_DNA"/>
</dbReference>
<dbReference type="Pfam" id="PF08478">
    <property type="entry name" value="POTRA_1"/>
    <property type="match status" value="1"/>
</dbReference>
<gene>
    <name evidence="9" type="primary">ftsQ</name>
    <name evidence="12" type="ORF">BECKH772A_GA0070896_103333</name>
    <name evidence="11" type="ORF">BECKH772B_GA0070898_103294</name>
    <name evidence="13" type="ORF">BECKH772C_GA0070978_103682</name>
</gene>
<evidence type="ECO:0000313" key="13">
    <source>
        <dbReference type="EMBL" id="VFK06682.1"/>
    </source>
</evidence>
<comment type="subcellular location">
    <subcellularLocation>
        <location evidence="9">Cell inner membrane</location>
        <topology evidence="9">Single-pass type II membrane protein</topology>
    </subcellularLocation>
    <subcellularLocation>
        <location evidence="1">Membrane</location>
    </subcellularLocation>
    <text evidence="9">Localizes to the division septum.</text>
</comment>
<dbReference type="GO" id="GO:0005886">
    <property type="term" value="C:plasma membrane"/>
    <property type="evidence" value="ECO:0007669"/>
    <property type="project" value="UniProtKB-SubCell"/>
</dbReference>
<dbReference type="HAMAP" id="MF_00911">
    <property type="entry name" value="FtsQ_subfam"/>
    <property type="match status" value="1"/>
</dbReference>
<dbReference type="EMBL" id="CAADFG010000333">
    <property type="protein sequence ID" value="VFK03533.1"/>
    <property type="molecule type" value="Genomic_DNA"/>
</dbReference>